<organism evidence="2 3">
    <name type="scientific">Cryphonectria parasitica (strain ATCC 38755 / EP155)</name>
    <dbReference type="NCBI Taxonomy" id="660469"/>
    <lineage>
        <taxon>Eukaryota</taxon>
        <taxon>Fungi</taxon>
        <taxon>Dikarya</taxon>
        <taxon>Ascomycota</taxon>
        <taxon>Pezizomycotina</taxon>
        <taxon>Sordariomycetes</taxon>
        <taxon>Sordariomycetidae</taxon>
        <taxon>Diaporthales</taxon>
        <taxon>Cryphonectriaceae</taxon>
        <taxon>Cryphonectria-Endothia species complex</taxon>
        <taxon>Cryphonectria</taxon>
    </lineage>
</organism>
<dbReference type="RefSeq" id="XP_040780945.1">
    <property type="nucleotide sequence ID" value="XM_040925000.1"/>
</dbReference>
<sequence>MSSTTAAPSTPPHTVGCPSCTGGENETLGSSKSRSLGRRSLDAVRSIRTYSKGRRILDATTNQKIEPPTTNASAESSPTGHSAKQRWYDSIRGRSSQVPNPSSPESMSSTLKRSRFFKSSPVQPHSHEPSISSALQSQAFRTPLPKLDLPSFQAELQRSSVFGAVYDKSEIDLVAKTINMYTGIKPCITSSNSTPKTRAQVTFTDDNDAKTESHATSAIEFEEESEDALHTKCAIYYKGSAWRPEDRQVFSDASSALSHFARQHVSNTRSPYSKILLWTGELPYTRPHTKQTFTVYPHSDGPRRLEIEEKYDLEWALIAFTEHSHATTLPPMKSKSLSEEDSRLMAALKDIIAAGYRVNVWTARDNENWDAEIEYIQDWGMGHTIFQRQSEQEVEERRKRYIAFIEHGIPGFSWTDVRILDDEIHRVEQDEQGDAEEADCGYDYDCDYDGHEYANETLYQSWEQPEHETEGWLMHQEETVTEDADKDQDGWIV</sequence>
<protein>
    <submittedName>
        <fullName evidence="2">Uncharacterized protein</fullName>
    </submittedName>
</protein>
<dbReference type="GeneID" id="63842129"/>
<dbReference type="Proteomes" id="UP000803844">
    <property type="component" value="Unassembled WGS sequence"/>
</dbReference>
<dbReference type="EMBL" id="MU032344">
    <property type="protein sequence ID" value="KAF3769984.1"/>
    <property type="molecule type" value="Genomic_DNA"/>
</dbReference>
<name>A0A9P5CSV2_CRYP1</name>
<comment type="caution">
    <text evidence="2">The sequence shown here is derived from an EMBL/GenBank/DDBJ whole genome shotgun (WGS) entry which is preliminary data.</text>
</comment>
<dbReference type="OrthoDB" id="5220453at2759"/>
<feature type="compositionally biased region" description="Polar residues" evidence="1">
    <location>
        <begin position="59"/>
        <end position="82"/>
    </location>
</feature>
<gene>
    <name evidence="2" type="ORF">M406DRAFT_66438</name>
</gene>
<keyword evidence="3" id="KW-1185">Reference proteome</keyword>
<proteinExistence type="predicted"/>
<reference evidence="2" key="1">
    <citation type="journal article" date="2020" name="Phytopathology">
        <title>Genome sequence of the chestnut blight fungus Cryphonectria parasitica EP155: A fundamental resource for an archetypical invasive plant pathogen.</title>
        <authorList>
            <person name="Crouch J.A."/>
            <person name="Dawe A."/>
            <person name="Aerts A."/>
            <person name="Barry K."/>
            <person name="Churchill A.C.L."/>
            <person name="Grimwood J."/>
            <person name="Hillman B."/>
            <person name="Milgroom M.G."/>
            <person name="Pangilinan J."/>
            <person name="Smith M."/>
            <person name="Salamov A."/>
            <person name="Schmutz J."/>
            <person name="Yadav J."/>
            <person name="Grigoriev I.V."/>
            <person name="Nuss D."/>
        </authorList>
    </citation>
    <scope>NUCLEOTIDE SEQUENCE</scope>
    <source>
        <strain evidence="2">EP155</strain>
    </source>
</reference>
<feature type="compositionally biased region" description="Polar residues" evidence="1">
    <location>
        <begin position="93"/>
        <end position="111"/>
    </location>
</feature>
<dbReference type="AlphaFoldDB" id="A0A9P5CSV2"/>
<evidence type="ECO:0000313" key="3">
    <source>
        <dbReference type="Proteomes" id="UP000803844"/>
    </source>
</evidence>
<evidence type="ECO:0000256" key="1">
    <source>
        <dbReference type="SAM" id="MobiDB-lite"/>
    </source>
</evidence>
<feature type="region of interest" description="Disordered" evidence="1">
    <location>
        <begin position="1"/>
        <end position="112"/>
    </location>
</feature>
<evidence type="ECO:0000313" key="2">
    <source>
        <dbReference type="EMBL" id="KAF3769984.1"/>
    </source>
</evidence>
<accession>A0A9P5CSV2</accession>